<feature type="transmembrane region" description="Helical" evidence="1">
    <location>
        <begin position="97"/>
        <end position="124"/>
    </location>
</feature>
<sequence length="125" mass="14409">MARRRLGCRRHLRPENLRMRITLLGDDFFAAVFDSSEARRKRGKRWRLLIRMGRRSLDEFSSAHGEENEASSPCAVTDKDIHKVINVMLMYVRVFRFLFMLSIACSGLSVGSVVLVWLTFVVAFG</sequence>
<evidence type="ECO:0000313" key="3">
    <source>
        <dbReference type="Proteomes" id="UP000287651"/>
    </source>
</evidence>
<keyword evidence="1" id="KW-0812">Transmembrane</keyword>
<evidence type="ECO:0000256" key="1">
    <source>
        <dbReference type="SAM" id="Phobius"/>
    </source>
</evidence>
<dbReference type="Proteomes" id="UP000287651">
    <property type="component" value="Unassembled WGS sequence"/>
</dbReference>
<proteinExistence type="predicted"/>
<dbReference type="AlphaFoldDB" id="A0A426YP87"/>
<keyword evidence="1" id="KW-0472">Membrane</keyword>
<dbReference type="EMBL" id="AMZH03011092">
    <property type="protein sequence ID" value="RRT53539.1"/>
    <property type="molecule type" value="Genomic_DNA"/>
</dbReference>
<reference evidence="2 3" key="1">
    <citation type="journal article" date="2014" name="Agronomy (Basel)">
        <title>A Draft Genome Sequence for Ensete ventricosum, the Drought-Tolerant Tree Against Hunger.</title>
        <authorList>
            <person name="Harrison J."/>
            <person name="Moore K.A."/>
            <person name="Paszkiewicz K."/>
            <person name="Jones T."/>
            <person name="Grant M."/>
            <person name="Ambacheew D."/>
            <person name="Muzemil S."/>
            <person name="Studholme D.J."/>
        </authorList>
    </citation>
    <scope>NUCLEOTIDE SEQUENCE [LARGE SCALE GENOMIC DNA]</scope>
</reference>
<comment type="caution">
    <text evidence="2">The sequence shown here is derived from an EMBL/GenBank/DDBJ whole genome shotgun (WGS) entry which is preliminary data.</text>
</comment>
<evidence type="ECO:0000313" key="2">
    <source>
        <dbReference type="EMBL" id="RRT53539.1"/>
    </source>
</evidence>
<keyword evidence="1" id="KW-1133">Transmembrane helix</keyword>
<protein>
    <submittedName>
        <fullName evidence="2">Uncharacterized protein</fullName>
    </submittedName>
</protein>
<accession>A0A426YP87</accession>
<name>A0A426YP87_ENSVE</name>
<organism evidence="2 3">
    <name type="scientific">Ensete ventricosum</name>
    <name type="common">Abyssinian banana</name>
    <name type="synonym">Musa ensete</name>
    <dbReference type="NCBI Taxonomy" id="4639"/>
    <lineage>
        <taxon>Eukaryota</taxon>
        <taxon>Viridiplantae</taxon>
        <taxon>Streptophyta</taxon>
        <taxon>Embryophyta</taxon>
        <taxon>Tracheophyta</taxon>
        <taxon>Spermatophyta</taxon>
        <taxon>Magnoliopsida</taxon>
        <taxon>Liliopsida</taxon>
        <taxon>Zingiberales</taxon>
        <taxon>Musaceae</taxon>
        <taxon>Ensete</taxon>
    </lineage>
</organism>
<gene>
    <name evidence="2" type="ORF">B296_00049785</name>
</gene>